<dbReference type="AlphaFoldDB" id="A0AAE1CM75"/>
<evidence type="ECO:0000313" key="4">
    <source>
        <dbReference type="Proteomes" id="UP001283361"/>
    </source>
</evidence>
<dbReference type="InterPro" id="IPR057191">
    <property type="entry name" value="DUF7869"/>
</dbReference>
<feature type="compositionally biased region" description="Basic and acidic residues" evidence="1">
    <location>
        <begin position="599"/>
        <end position="608"/>
    </location>
</feature>
<gene>
    <name evidence="3" type="ORF">RRG08_034020</name>
</gene>
<dbReference type="EMBL" id="JAWDGP010007575">
    <property type="protein sequence ID" value="KAK3712880.1"/>
    <property type="molecule type" value="Genomic_DNA"/>
</dbReference>
<feature type="compositionally biased region" description="Acidic residues" evidence="1">
    <location>
        <begin position="243"/>
        <end position="262"/>
    </location>
</feature>
<feature type="region of interest" description="Disordered" evidence="1">
    <location>
        <begin position="1"/>
        <end position="31"/>
    </location>
</feature>
<dbReference type="Proteomes" id="UP001283361">
    <property type="component" value="Unassembled WGS sequence"/>
</dbReference>
<keyword evidence="4" id="KW-1185">Reference proteome</keyword>
<reference evidence="3" key="1">
    <citation type="journal article" date="2023" name="G3 (Bethesda)">
        <title>A reference genome for the long-term kleptoplast-retaining sea slug Elysia crispata morphotype clarki.</title>
        <authorList>
            <person name="Eastman K.E."/>
            <person name="Pendleton A.L."/>
            <person name="Shaikh M.A."/>
            <person name="Suttiyut T."/>
            <person name="Ogas R."/>
            <person name="Tomko P."/>
            <person name="Gavelis G."/>
            <person name="Widhalm J.R."/>
            <person name="Wisecaver J.H."/>
        </authorList>
    </citation>
    <scope>NUCLEOTIDE SEQUENCE</scope>
    <source>
        <strain evidence="3">ECLA1</strain>
    </source>
</reference>
<sequence>MARIKTSKASCTPPIDKRGMHGKHVRKPEEVREQVRNHIRSFPKIQSHYSRHDNQNKHYLHPDLNVNRMWLLYLEKYEPTEREKYTRNEAENMKPIVTYSFYKDIFFTEFNLGFGRPKSDTCLICDRIATCLLNPNIQDDERDSLTREKELHLRKAESAYKLLSEKSKLAKTNPNCDNLPLSNMAARRKLLTASQVMKSVLDTSSSDELEDRDTDLDCVPINLQEERKKTVATDAAATVIDGTEGDQDASSSDEVDDSDADPDFVPIGLIQKRKQTVSNPDDVIDTSDSENSPHVNESDQRQDLAADDTADDRIENSDVATDNHNDNVNRGTRKRRRNEASWVRNKKSIAYNTGKCKKLKGQERERAVKTGCTEKCRLQCKTKFSYDDRQKLCDEFWGMNSKLRRQDFIANNVTKIAKGRCTTTGPSKRKYTLKYFFSIAATPKIQVCQRFFLDTLDITERMVDYNMKKKNGDIPATIEKRDAKNKTSDETVAHIKAHINSFHKIESHYCRADTKREYLDPSLNIRQLHRLYQTKCETEGKSCVKEPIYRKIFNENFNLGFHVPSKDTCDLCTRQPLLQNPSPQDVEDHESHLRRKEQARRSKEEDKQNMSNEADYTVAEFDLQQVMVCPKINVASAYYLRKLNVYNFTVLDLQDSQGYCYCWNEYENNRGTNDIVSALWNWLQKQESKGLKKVIFYSDTCGGQNRNRIILTAYLVFLENSSSIRCIEHKYFERGHSKMEADSMHSAISREFEHRNIYLPSGYMECMARANKKQPYKVSELNHGDVFDFESLNGQYVKKDAFSGIMKIHHIQCQKEKGDIIVRFAEEIGGEWEVKPFRKRGVATGCFKNVTIPKAYNKPCGIDKDKKADLAKLMQFIPNDCLHFFQTVTA</sequence>
<evidence type="ECO:0000313" key="3">
    <source>
        <dbReference type="EMBL" id="KAK3712880.1"/>
    </source>
</evidence>
<feature type="region of interest" description="Disordered" evidence="1">
    <location>
        <begin position="229"/>
        <end position="341"/>
    </location>
</feature>
<protein>
    <recommendedName>
        <fullName evidence="2">DUF7869 domain-containing protein</fullName>
    </recommendedName>
</protein>
<organism evidence="3 4">
    <name type="scientific">Elysia crispata</name>
    <name type="common">lettuce slug</name>
    <dbReference type="NCBI Taxonomy" id="231223"/>
    <lineage>
        <taxon>Eukaryota</taxon>
        <taxon>Metazoa</taxon>
        <taxon>Spiralia</taxon>
        <taxon>Lophotrochozoa</taxon>
        <taxon>Mollusca</taxon>
        <taxon>Gastropoda</taxon>
        <taxon>Heterobranchia</taxon>
        <taxon>Euthyneura</taxon>
        <taxon>Panpulmonata</taxon>
        <taxon>Sacoglossa</taxon>
        <taxon>Placobranchoidea</taxon>
        <taxon>Plakobranchidae</taxon>
        <taxon>Elysia</taxon>
    </lineage>
</organism>
<feature type="region of interest" description="Disordered" evidence="1">
    <location>
        <begin position="580"/>
        <end position="611"/>
    </location>
</feature>
<evidence type="ECO:0000256" key="1">
    <source>
        <dbReference type="SAM" id="MobiDB-lite"/>
    </source>
</evidence>
<dbReference type="PANTHER" id="PTHR10773:SF19">
    <property type="match status" value="1"/>
</dbReference>
<feature type="compositionally biased region" description="Low complexity" evidence="1">
    <location>
        <begin position="232"/>
        <end position="242"/>
    </location>
</feature>
<feature type="domain" description="DUF7869" evidence="2">
    <location>
        <begin position="655"/>
        <end position="818"/>
    </location>
</feature>
<dbReference type="PANTHER" id="PTHR10773">
    <property type="entry name" value="DNA-DIRECTED RNA POLYMERASES I, II, AND III SUBUNIT RPABC2"/>
    <property type="match status" value="1"/>
</dbReference>
<proteinExistence type="predicted"/>
<dbReference type="Pfam" id="PF25273">
    <property type="entry name" value="DUF7869"/>
    <property type="match status" value="1"/>
</dbReference>
<name>A0AAE1CM75_9GAST</name>
<comment type="caution">
    <text evidence="3">The sequence shown here is derived from an EMBL/GenBank/DDBJ whole genome shotgun (WGS) entry which is preliminary data.</text>
</comment>
<accession>A0AAE1CM75</accession>
<evidence type="ECO:0000259" key="2">
    <source>
        <dbReference type="Pfam" id="PF25273"/>
    </source>
</evidence>
<feature type="compositionally biased region" description="Basic and acidic residues" evidence="1">
    <location>
        <begin position="311"/>
        <end position="327"/>
    </location>
</feature>